<dbReference type="Proteomes" id="UP000499080">
    <property type="component" value="Unassembled WGS sequence"/>
</dbReference>
<comment type="caution">
    <text evidence="1">The sequence shown here is derived from an EMBL/GenBank/DDBJ whole genome shotgun (WGS) entry which is preliminary data.</text>
</comment>
<sequence length="119" mass="13633">MGPSDLRCGFRNYLEATFGDHNIDPGGQAINVQCRFRQCYGRKPPDRKSIKEWHAKLKETGSVCDRPRIGGPTVTESKVDLVRRAHQRLDILRDTVPESKVYLIRRAYKLIDILVSYCA</sequence>
<organism evidence="1 2">
    <name type="scientific">Araneus ventricosus</name>
    <name type="common">Orbweaver spider</name>
    <name type="synonym">Epeira ventricosa</name>
    <dbReference type="NCBI Taxonomy" id="182803"/>
    <lineage>
        <taxon>Eukaryota</taxon>
        <taxon>Metazoa</taxon>
        <taxon>Ecdysozoa</taxon>
        <taxon>Arthropoda</taxon>
        <taxon>Chelicerata</taxon>
        <taxon>Arachnida</taxon>
        <taxon>Araneae</taxon>
        <taxon>Araneomorphae</taxon>
        <taxon>Entelegynae</taxon>
        <taxon>Araneoidea</taxon>
        <taxon>Araneidae</taxon>
        <taxon>Araneus</taxon>
    </lineage>
</organism>
<name>A0A4Y2CEZ9_ARAVE</name>
<evidence type="ECO:0000313" key="1">
    <source>
        <dbReference type="EMBL" id="GBM02870.1"/>
    </source>
</evidence>
<evidence type="ECO:0000313" key="2">
    <source>
        <dbReference type="Proteomes" id="UP000499080"/>
    </source>
</evidence>
<dbReference type="OrthoDB" id="5856123at2759"/>
<reference evidence="1 2" key="1">
    <citation type="journal article" date="2019" name="Sci. Rep.">
        <title>Orb-weaving spider Araneus ventricosus genome elucidates the spidroin gene catalogue.</title>
        <authorList>
            <person name="Kono N."/>
            <person name="Nakamura H."/>
            <person name="Ohtoshi R."/>
            <person name="Moran D.A.P."/>
            <person name="Shinohara A."/>
            <person name="Yoshida Y."/>
            <person name="Fujiwara M."/>
            <person name="Mori M."/>
            <person name="Tomita M."/>
            <person name="Arakawa K."/>
        </authorList>
    </citation>
    <scope>NUCLEOTIDE SEQUENCE [LARGE SCALE GENOMIC DNA]</scope>
</reference>
<protein>
    <submittedName>
        <fullName evidence="1">Uncharacterized protein</fullName>
    </submittedName>
</protein>
<accession>A0A4Y2CEZ9</accession>
<proteinExistence type="predicted"/>
<dbReference type="EMBL" id="BGPR01000184">
    <property type="protein sequence ID" value="GBM02870.1"/>
    <property type="molecule type" value="Genomic_DNA"/>
</dbReference>
<keyword evidence="2" id="KW-1185">Reference proteome</keyword>
<dbReference type="AlphaFoldDB" id="A0A4Y2CEZ9"/>
<gene>
    <name evidence="1" type="ORF">AVEN_52044_1</name>
</gene>